<dbReference type="AlphaFoldDB" id="A0AAV8V660"/>
<organism evidence="1 2">
    <name type="scientific">Exocentrus adspersus</name>
    <dbReference type="NCBI Taxonomy" id="1586481"/>
    <lineage>
        <taxon>Eukaryota</taxon>
        <taxon>Metazoa</taxon>
        <taxon>Ecdysozoa</taxon>
        <taxon>Arthropoda</taxon>
        <taxon>Hexapoda</taxon>
        <taxon>Insecta</taxon>
        <taxon>Pterygota</taxon>
        <taxon>Neoptera</taxon>
        <taxon>Endopterygota</taxon>
        <taxon>Coleoptera</taxon>
        <taxon>Polyphaga</taxon>
        <taxon>Cucujiformia</taxon>
        <taxon>Chrysomeloidea</taxon>
        <taxon>Cerambycidae</taxon>
        <taxon>Lamiinae</taxon>
        <taxon>Acanthocinini</taxon>
        <taxon>Exocentrus</taxon>
    </lineage>
</organism>
<evidence type="ECO:0000313" key="2">
    <source>
        <dbReference type="Proteomes" id="UP001159042"/>
    </source>
</evidence>
<protein>
    <recommendedName>
        <fullName evidence="3">RRM domain-containing protein</fullName>
    </recommendedName>
</protein>
<dbReference type="SUPFAM" id="SSF54928">
    <property type="entry name" value="RNA-binding domain, RBD"/>
    <property type="match status" value="1"/>
</dbReference>
<dbReference type="InterPro" id="IPR012677">
    <property type="entry name" value="Nucleotide-bd_a/b_plait_sf"/>
</dbReference>
<dbReference type="EMBL" id="JANEYG010000454">
    <property type="protein sequence ID" value="KAJ8909666.1"/>
    <property type="molecule type" value="Genomic_DNA"/>
</dbReference>
<proteinExistence type="predicted"/>
<sequence length="50" mass="5685">MDIGVPLSTPRGFGFITFTDPASVDKVLAQGTHELDGKKRIWPYRMRQFC</sequence>
<dbReference type="Gene3D" id="3.30.70.330">
    <property type="match status" value="1"/>
</dbReference>
<evidence type="ECO:0000313" key="1">
    <source>
        <dbReference type="EMBL" id="KAJ8909666.1"/>
    </source>
</evidence>
<keyword evidence="2" id="KW-1185">Reference proteome</keyword>
<accession>A0AAV8V660</accession>
<dbReference type="InterPro" id="IPR035979">
    <property type="entry name" value="RBD_domain_sf"/>
</dbReference>
<comment type="caution">
    <text evidence="1">The sequence shown here is derived from an EMBL/GenBank/DDBJ whole genome shotgun (WGS) entry which is preliminary data.</text>
</comment>
<reference evidence="1 2" key="1">
    <citation type="journal article" date="2023" name="Insect Mol. Biol.">
        <title>Genome sequencing provides insights into the evolution of gene families encoding plant cell wall-degrading enzymes in longhorned beetles.</title>
        <authorList>
            <person name="Shin N.R."/>
            <person name="Okamura Y."/>
            <person name="Kirsch R."/>
            <person name="Pauchet Y."/>
        </authorList>
    </citation>
    <scope>NUCLEOTIDE SEQUENCE [LARGE SCALE GENOMIC DNA]</scope>
    <source>
        <strain evidence="1">EAD_L_NR</strain>
    </source>
</reference>
<dbReference type="GO" id="GO:0003676">
    <property type="term" value="F:nucleic acid binding"/>
    <property type="evidence" value="ECO:0007669"/>
    <property type="project" value="InterPro"/>
</dbReference>
<name>A0AAV8V660_9CUCU</name>
<gene>
    <name evidence="1" type="ORF">NQ315_015547</name>
</gene>
<evidence type="ECO:0008006" key="3">
    <source>
        <dbReference type="Google" id="ProtNLM"/>
    </source>
</evidence>
<dbReference type="Proteomes" id="UP001159042">
    <property type="component" value="Unassembled WGS sequence"/>
</dbReference>